<dbReference type="EMBL" id="APNK01000001">
    <property type="protein sequence ID" value="KEZ79161.1"/>
    <property type="molecule type" value="Genomic_DNA"/>
</dbReference>
<comment type="caution">
    <text evidence="2">The sequence shown here is derived from an EMBL/GenBank/DDBJ whole genome shotgun (WGS) entry which is preliminary data.</text>
</comment>
<reference evidence="2 3" key="1">
    <citation type="submission" date="2013-03" db="EMBL/GenBank/DDBJ databases">
        <title>Salinisphaera hydrothermalis C41B8 Genome Sequencing.</title>
        <authorList>
            <person name="Li C."/>
            <person name="Lai Q."/>
            <person name="Shao Z."/>
        </authorList>
    </citation>
    <scope>NUCLEOTIDE SEQUENCE [LARGE SCALE GENOMIC DNA]</scope>
    <source>
        <strain evidence="2 3">C41B8</strain>
    </source>
</reference>
<evidence type="ECO:0000313" key="3">
    <source>
        <dbReference type="Proteomes" id="UP000028302"/>
    </source>
</evidence>
<protein>
    <recommendedName>
        <fullName evidence="1">DUF403 domain-containing protein</fullName>
    </recommendedName>
</protein>
<dbReference type="OrthoDB" id="9803532at2"/>
<proteinExistence type="predicted"/>
<name>A0A084IR27_SALHC</name>
<dbReference type="Pfam" id="PF04168">
    <property type="entry name" value="Alpha-E"/>
    <property type="match status" value="1"/>
</dbReference>
<evidence type="ECO:0000259" key="1">
    <source>
        <dbReference type="Pfam" id="PF04168"/>
    </source>
</evidence>
<dbReference type="Proteomes" id="UP000028302">
    <property type="component" value="Unassembled WGS sequence"/>
</dbReference>
<dbReference type="eggNOG" id="COG2307">
    <property type="taxonomic scope" value="Bacteria"/>
</dbReference>
<evidence type="ECO:0000313" key="2">
    <source>
        <dbReference type="EMBL" id="KEZ79161.1"/>
    </source>
</evidence>
<dbReference type="AlphaFoldDB" id="A0A084IR27"/>
<dbReference type="STRING" id="1304275.C41B8_00390"/>
<keyword evidence="3" id="KW-1185">Reference proteome</keyword>
<dbReference type="InterPro" id="IPR007296">
    <property type="entry name" value="DUF403"/>
</dbReference>
<dbReference type="RefSeq" id="WP_037332687.1">
    <property type="nucleotide sequence ID" value="NZ_APNK01000001.1"/>
</dbReference>
<dbReference type="PANTHER" id="PTHR34595">
    <property type="entry name" value="BLR5612 PROTEIN"/>
    <property type="match status" value="1"/>
</dbReference>
<feature type="domain" description="DUF403" evidence="1">
    <location>
        <begin position="1"/>
        <end position="305"/>
    </location>
</feature>
<organism evidence="2 3">
    <name type="scientific">Salinisphaera hydrothermalis (strain C41B8)</name>
    <dbReference type="NCBI Taxonomy" id="1304275"/>
    <lineage>
        <taxon>Bacteria</taxon>
        <taxon>Pseudomonadati</taxon>
        <taxon>Pseudomonadota</taxon>
        <taxon>Gammaproteobacteria</taxon>
        <taxon>Salinisphaerales</taxon>
        <taxon>Salinisphaeraceae</taxon>
        <taxon>Salinisphaera</taxon>
    </lineage>
</organism>
<gene>
    <name evidence="2" type="ORF">C41B8_00390</name>
</gene>
<accession>A0A084IR27</accession>
<sequence length="310" mass="34756">MLSRIADNLFWAGRYIERAEASARLINATSLLLFDLPDGRDFDWHTLVEIMGAEAGFDARHDVADETRVMRYLATDREHPGSIAASLVAARENLRSARDHVPRELWEEINELHLFMAEAPDVARRVTRSHVMDRIIRTARTADGHIDAGMSRDAAYDMLTLGLAIERADMTTRVLDVRTADLLPSTPETLSPYRNAQWISVLKSLSAFQMYRRHVRTRVSGPSVVRFLLTDPAFPGSAWFCLRTAGDKLARLPRPGPVQTQLARAQRTVNGVDAGQLSGERLSHLLDRIQIEIADLSQAIADRYFDGARG</sequence>
<dbReference type="InterPro" id="IPR051680">
    <property type="entry name" value="ATP-dep_Glu-Cys_Ligase-2"/>
</dbReference>
<dbReference type="PANTHER" id="PTHR34595:SF7">
    <property type="entry name" value="SLL1039 PROTEIN"/>
    <property type="match status" value="1"/>
</dbReference>